<keyword evidence="5" id="KW-0732">Signal</keyword>
<dbReference type="EMBL" id="LAQT01000006">
    <property type="protein sequence ID" value="KPC53533.1"/>
    <property type="molecule type" value="Genomic_DNA"/>
</dbReference>
<accession>A0A0N0XKU5</accession>
<feature type="binding site" evidence="3">
    <location>
        <position position="74"/>
    </location>
    <ligand>
        <name>Cu cation</name>
        <dbReference type="ChEBI" id="CHEBI:23378"/>
    </ligand>
</feature>
<dbReference type="PROSITE" id="PS51352">
    <property type="entry name" value="THIOREDOXIN_2"/>
    <property type="match status" value="1"/>
</dbReference>
<reference evidence="7 8" key="1">
    <citation type="submission" date="2015-07" db="EMBL/GenBank/DDBJ databases">
        <title>Draft genome sequence of the Amantichitinum ursilacus IGB-41, a new chitin-degrading bacterium.</title>
        <authorList>
            <person name="Kirstahler P."/>
            <person name="Guenther M."/>
            <person name="Grumaz C."/>
            <person name="Rupp S."/>
            <person name="Zibek S."/>
            <person name="Sohn K."/>
        </authorList>
    </citation>
    <scope>NUCLEOTIDE SEQUENCE [LARGE SCALE GENOMIC DNA]</scope>
    <source>
        <strain evidence="7 8">IGB-41</strain>
    </source>
</reference>
<feature type="binding site" evidence="3">
    <location>
        <position position="78"/>
    </location>
    <ligand>
        <name>Cu cation</name>
        <dbReference type="ChEBI" id="CHEBI:23378"/>
    </ligand>
</feature>
<sequence length="197" mass="21347">MIISLRRLRIFFAPLALLSLAMLAGCSRPQFQGTDLTGASFGGDFVLQDHHAKAHRLADDKGKVVALFFGYTHCPDVCPTTMAEYAAVMKQLGDKAKDVQVLFVTLDPARDTSALLAQYVPAFNPAFIGLTGTDAQIAEVAKQYKVVYQKQGEGAGYTLDHSAGSYLLDKQGHLRVLENYGAPVATLVADLKILIEE</sequence>
<dbReference type="PROSITE" id="PS51257">
    <property type="entry name" value="PROKAR_LIPOPROTEIN"/>
    <property type="match status" value="1"/>
</dbReference>
<name>A0A0N0XKU5_9NEIS</name>
<evidence type="ECO:0000256" key="2">
    <source>
        <dbReference type="ARBA" id="ARBA00023008"/>
    </source>
</evidence>
<dbReference type="SUPFAM" id="SSF52833">
    <property type="entry name" value="Thioredoxin-like"/>
    <property type="match status" value="1"/>
</dbReference>
<dbReference type="FunFam" id="3.40.30.10:FF:000013">
    <property type="entry name" value="Blast:Protein SCO1 homolog, mitochondrial"/>
    <property type="match status" value="1"/>
</dbReference>
<evidence type="ECO:0000313" key="7">
    <source>
        <dbReference type="EMBL" id="KPC53533.1"/>
    </source>
</evidence>
<organism evidence="7 8">
    <name type="scientific">Amantichitinum ursilacus</name>
    <dbReference type="NCBI Taxonomy" id="857265"/>
    <lineage>
        <taxon>Bacteria</taxon>
        <taxon>Pseudomonadati</taxon>
        <taxon>Pseudomonadota</taxon>
        <taxon>Betaproteobacteria</taxon>
        <taxon>Neisseriales</taxon>
        <taxon>Chitinibacteraceae</taxon>
        <taxon>Amantichitinum</taxon>
    </lineage>
</organism>
<dbReference type="OrthoDB" id="9790194at2"/>
<gene>
    <name evidence="7" type="ORF">WG78_08430</name>
</gene>
<dbReference type="AlphaFoldDB" id="A0A0N0XKU5"/>
<keyword evidence="2 3" id="KW-0186">Copper</keyword>
<dbReference type="STRING" id="857265.WG78_08430"/>
<feature type="signal peptide" evidence="5">
    <location>
        <begin position="1"/>
        <end position="24"/>
    </location>
</feature>
<evidence type="ECO:0000313" key="8">
    <source>
        <dbReference type="Proteomes" id="UP000037939"/>
    </source>
</evidence>
<dbReference type="InterPro" id="IPR036249">
    <property type="entry name" value="Thioredoxin-like_sf"/>
</dbReference>
<comment type="caution">
    <text evidence="7">The sequence shown here is derived from an EMBL/GenBank/DDBJ whole genome shotgun (WGS) entry which is preliminary data.</text>
</comment>
<feature type="disulfide bond" description="Redox-active" evidence="4">
    <location>
        <begin position="74"/>
        <end position="78"/>
    </location>
</feature>
<proteinExistence type="inferred from homology"/>
<dbReference type="InterPro" id="IPR003782">
    <property type="entry name" value="SCO1/SenC"/>
</dbReference>
<feature type="binding site" evidence="3">
    <location>
        <position position="161"/>
    </location>
    <ligand>
        <name>Cu cation</name>
        <dbReference type="ChEBI" id="CHEBI:23378"/>
    </ligand>
</feature>
<dbReference type="GO" id="GO:0046872">
    <property type="term" value="F:metal ion binding"/>
    <property type="evidence" value="ECO:0007669"/>
    <property type="project" value="UniProtKB-KW"/>
</dbReference>
<comment type="similarity">
    <text evidence="1">Belongs to the SCO1/2 family.</text>
</comment>
<dbReference type="Pfam" id="PF02630">
    <property type="entry name" value="SCO1-SenC"/>
    <property type="match status" value="1"/>
</dbReference>
<dbReference type="CDD" id="cd02968">
    <property type="entry name" value="SCO"/>
    <property type="match status" value="1"/>
</dbReference>
<dbReference type="Proteomes" id="UP000037939">
    <property type="component" value="Unassembled WGS sequence"/>
</dbReference>
<dbReference type="RefSeq" id="WP_053937351.1">
    <property type="nucleotide sequence ID" value="NZ_LAQT01000006.1"/>
</dbReference>
<evidence type="ECO:0000256" key="4">
    <source>
        <dbReference type="PIRSR" id="PIRSR603782-2"/>
    </source>
</evidence>
<evidence type="ECO:0000256" key="1">
    <source>
        <dbReference type="ARBA" id="ARBA00010996"/>
    </source>
</evidence>
<keyword evidence="4" id="KW-1015">Disulfide bond</keyword>
<dbReference type="PATRIC" id="fig|857265.3.peg.1728"/>
<evidence type="ECO:0000256" key="3">
    <source>
        <dbReference type="PIRSR" id="PIRSR603782-1"/>
    </source>
</evidence>
<dbReference type="InterPro" id="IPR013766">
    <property type="entry name" value="Thioredoxin_domain"/>
</dbReference>
<keyword evidence="8" id="KW-1185">Reference proteome</keyword>
<dbReference type="PANTHER" id="PTHR12151:SF25">
    <property type="entry name" value="LINALOOL DEHYDRATASE_ISOMERASE DOMAIN-CONTAINING PROTEIN"/>
    <property type="match status" value="1"/>
</dbReference>
<protein>
    <recommendedName>
        <fullName evidence="6">Thioredoxin domain-containing protein</fullName>
    </recommendedName>
</protein>
<evidence type="ECO:0000256" key="5">
    <source>
        <dbReference type="SAM" id="SignalP"/>
    </source>
</evidence>
<feature type="domain" description="Thioredoxin" evidence="6">
    <location>
        <begin position="22"/>
        <end position="197"/>
    </location>
</feature>
<evidence type="ECO:0000259" key="6">
    <source>
        <dbReference type="PROSITE" id="PS51352"/>
    </source>
</evidence>
<feature type="chain" id="PRO_5005863328" description="Thioredoxin domain-containing protein" evidence="5">
    <location>
        <begin position="25"/>
        <end position="197"/>
    </location>
</feature>
<dbReference type="PANTHER" id="PTHR12151">
    <property type="entry name" value="ELECTRON TRANSPORT PROTIN SCO1/SENC FAMILY MEMBER"/>
    <property type="match status" value="1"/>
</dbReference>
<keyword evidence="3" id="KW-0479">Metal-binding</keyword>
<dbReference type="Gene3D" id="3.40.30.10">
    <property type="entry name" value="Glutaredoxin"/>
    <property type="match status" value="1"/>
</dbReference>